<feature type="region of interest" description="Disordered" evidence="1">
    <location>
        <begin position="372"/>
        <end position="400"/>
    </location>
</feature>
<feature type="compositionally biased region" description="Basic and acidic residues" evidence="1">
    <location>
        <begin position="61"/>
        <end position="71"/>
    </location>
</feature>
<dbReference type="Pfam" id="PF20232">
    <property type="entry name" value="T6SS_FHA_C"/>
    <property type="match status" value="1"/>
</dbReference>
<protein>
    <submittedName>
        <fullName evidence="3">Type VI secretion system-associated FHA domain protein TagH</fullName>
    </submittedName>
</protein>
<dbReference type="InterPro" id="IPR046883">
    <property type="entry name" value="T6SS_FHA_C"/>
</dbReference>
<dbReference type="NCBIfam" id="TIGR03354">
    <property type="entry name" value="VI_FHA"/>
    <property type="match status" value="1"/>
</dbReference>
<proteinExistence type="predicted"/>
<accession>A0A6N8J183</accession>
<feature type="region of interest" description="Disordered" evidence="1">
    <location>
        <begin position="1"/>
        <end position="163"/>
    </location>
</feature>
<dbReference type="Gene3D" id="2.60.200.20">
    <property type="match status" value="1"/>
</dbReference>
<evidence type="ECO:0000259" key="2">
    <source>
        <dbReference type="PROSITE" id="PS50006"/>
    </source>
</evidence>
<comment type="caution">
    <text evidence="3">The sequence shown here is derived from an EMBL/GenBank/DDBJ whole genome shotgun (WGS) entry which is preliminary data.</text>
</comment>
<name>A0A6N8J183_9BURK</name>
<feature type="compositionally biased region" description="Basic residues" evidence="1">
    <location>
        <begin position="72"/>
        <end position="87"/>
    </location>
</feature>
<dbReference type="PROSITE" id="PS50006">
    <property type="entry name" value="FHA_DOMAIN"/>
    <property type="match status" value="1"/>
</dbReference>
<dbReference type="SMART" id="SM00240">
    <property type="entry name" value="FHA"/>
    <property type="match status" value="1"/>
</dbReference>
<feature type="compositionally biased region" description="Basic residues" evidence="1">
    <location>
        <begin position="143"/>
        <end position="160"/>
    </location>
</feature>
<dbReference type="SUPFAM" id="SSF49879">
    <property type="entry name" value="SMAD/FHA domain"/>
    <property type="match status" value="1"/>
</dbReference>
<dbReference type="Proteomes" id="UP000469385">
    <property type="component" value="Unassembled WGS sequence"/>
</dbReference>
<feature type="compositionally biased region" description="Basic and acidic residues" evidence="1">
    <location>
        <begin position="92"/>
        <end position="108"/>
    </location>
</feature>
<dbReference type="InterPro" id="IPR000253">
    <property type="entry name" value="FHA_dom"/>
</dbReference>
<reference evidence="3 4" key="1">
    <citation type="submission" date="2019-12" db="EMBL/GenBank/DDBJ databases">
        <authorList>
            <person name="Huq M.A."/>
        </authorList>
    </citation>
    <scope>NUCLEOTIDE SEQUENCE [LARGE SCALE GENOMIC DNA]</scope>
    <source>
        <strain evidence="3 4">MAH-25</strain>
    </source>
</reference>
<keyword evidence="4" id="KW-1185">Reference proteome</keyword>
<evidence type="ECO:0000256" key="1">
    <source>
        <dbReference type="SAM" id="MobiDB-lite"/>
    </source>
</evidence>
<dbReference type="InterPro" id="IPR008984">
    <property type="entry name" value="SMAD_FHA_dom_sf"/>
</dbReference>
<dbReference type="AlphaFoldDB" id="A0A6N8J183"/>
<dbReference type="Pfam" id="PF00498">
    <property type="entry name" value="FHA"/>
    <property type="match status" value="1"/>
</dbReference>
<feature type="region of interest" description="Disordered" evidence="1">
    <location>
        <begin position="294"/>
        <end position="348"/>
    </location>
</feature>
<feature type="compositionally biased region" description="Low complexity" evidence="1">
    <location>
        <begin position="301"/>
        <end position="320"/>
    </location>
</feature>
<dbReference type="EMBL" id="WSEL01000009">
    <property type="protein sequence ID" value="MVQ32030.1"/>
    <property type="molecule type" value="Genomic_DNA"/>
</dbReference>
<dbReference type="InterPro" id="IPR017735">
    <property type="entry name" value="T6SS_FHA"/>
</dbReference>
<feature type="domain" description="FHA" evidence="2">
    <location>
        <begin position="200"/>
        <end position="251"/>
    </location>
</feature>
<evidence type="ECO:0000313" key="3">
    <source>
        <dbReference type="EMBL" id="MVQ32030.1"/>
    </source>
</evidence>
<dbReference type="CDD" id="cd00060">
    <property type="entry name" value="FHA"/>
    <property type="match status" value="1"/>
</dbReference>
<organism evidence="3 4">
    <name type="scientific">Ramlibacter pinisoli</name>
    <dbReference type="NCBI Taxonomy" id="2682844"/>
    <lineage>
        <taxon>Bacteria</taxon>
        <taxon>Pseudomonadati</taxon>
        <taxon>Pseudomonadota</taxon>
        <taxon>Betaproteobacteria</taxon>
        <taxon>Burkholderiales</taxon>
        <taxon>Comamonadaceae</taxon>
        <taxon>Ramlibacter</taxon>
    </lineage>
</organism>
<evidence type="ECO:0000313" key="4">
    <source>
        <dbReference type="Proteomes" id="UP000469385"/>
    </source>
</evidence>
<gene>
    <name evidence="3" type="primary">tagH</name>
    <name evidence="3" type="ORF">GON04_21400</name>
</gene>
<feature type="compositionally biased region" description="Gly residues" evidence="1">
    <location>
        <begin position="1"/>
        <end position="24"/>
    </location>
</feature>
<sequence>MGHPGAGRGRTGAGRAGRTGGAGAGPPCRAGPDLAGGGAPGGRHVDRRSRGAPALPGRGRRAADRHGQSRPDRHRYRYRHRHRRAVGTRRLAGRDGRGRGADRTADAGRRRRQGGGRAAVLAGAGGPGGGQALRRGVADPRTVHRARARATRADRRRPPRAGRALARPRLSCPVIALRVMRRPGAIEPDPTALALPAEGLMIGRSDECGLVLADPLRLVSRQHAQVIAEGEAARVRCVSSSAPLWVNDEQLDPGGDRALQVGDLLHIGRFDIAVEPAASLARQRSRLERWFDLDDAPDPRAAGSALPPLAAGPEPAAAGAVVSWQDGPRVVRSGTPAPPAEPREASAMPVAEAAVAGAAAAVAVTPPPAAIPAAPPAQPAAAAPPKAAPSRRGVRRSPDLSPELRELAAAFARGAGLRADVQLTPEWMEHIGGLLRATAEGTLALLQSRAVAKRHMRAEGTRISPRQNNPLKFSPDASDALARMLQREPSPGFLDSVSALRDAHRDLLVHQVAMVAGMRAAVFELFSRLGPEAAESAEGPAHGASRLPLLRAVALWQRHCLQHAQLLEHLDDDFEAIFGREFLRAYEAQSRADADADPKSPEST</sequence>